<feature type="transmembrane region" description="Helical" evidence="1">
    <location>
        <begin position="148"/>
        <end position="168"/>
    </location>
</feature>
<dbReference type="InterPro" id="IPR020360">
    <property type="entry name" value="Uncharacterised_alr2393"/>
</dbReference>
<dbReference type="Proteomes" id="UP000621799">
    <property type="component" value="Unassembled WGS sequence"/>
</dbReference>
<proteinExistence type="predicted"/>
<keyword evidence="3" id="KW-1185">Reference proteome</keyword>
<accession>A0A928W2B5</accession>
<dbReference type="EMBL" id="JADEXN010000416">
    <property type="protein sequence ID" value="MBE9042706.1"/>
    <property type="molecule type" value="Genomic_DNA"/>
</dbReference>
<reference evidence="2" key="1">
    <citation type="submission" date="2020-10" db="EMBL/GenBank/DDBJ databases">
        <authorList>
            <person name="Castelo-Branco R."/>
            <person name="Eusebio N."/>
            <person name="Adriana R."/>
            <person name="Vieira A."/>
            <person name="Brugerolle De Fraissinette N."/>
            <person name="Rezende De Castro R."/>
            <person name="Schneider M.P."/>
            <person name="Vasconcelos V."/>
            <person name="Leao P.N."/>
        </authorList>
    </citation>
    <scope>NUCLEOTIDE SEQUENCE</scope>
    <source>
        <strain evidence="2">LEGE 11467</strain>
    </source>
</reference>
<evidence type="ECO:0000256" key="1">
    <source>
        <dbReference type="SAM" id="Phobius"/>
    </source>
</evidence>
<name>A0A928W2B5_9CYAN</name>
<feature type="transmembrane region" description="Helical" evidence="1">
    <location>
        <begin position="111"/>
        <end position="127"/>
    </location>
</feature>
<gene>
    <name evidence="2" type="ORF">IQ235_18255</name>
</gene>
<feature type="transmembrane region" description="Helical" evidence="1">
    <location>
        <begin position="87"/>
        <end position="105"/>
    </location>
</feature>
<evidence type="ECO:0000313" key="2">
    <source>
        <dbReference type="EMBL" id="MBE9042706.1"/>
    </source>
</evidence>
<keyword evidence="1" id="KW-0472">Membrane</keyword>
<comment type="caution">
    <text evidence="2">The sequence shown here is derived from an EMBL/GenBank/DDBJ whole genome shotgun (WGS) entry which is preliminary data.</text>
</comment>
<dbReference type="Pfam" id="PF17310">
    <property type="entry name" value="DUF5357"/>
    <property type="match status" value="1"/>
</dbReference>
<dbReference type="RefSeq" id="WP_264322856.1">
    <property type="nucleotide sequence ID" value="NZ_JADEXN010000416.1"/>
</dbReference>
<evidence type="ECO:0000313" key="3">
    <source>
        <dbReference type="Proteomes" id="UP000621799"/>
    </source>
</evidence>
<sequence length="320" mass="36504">MATPVEWFNKNLKPKKLFSWQTLILVSLVLWLFLAIVYLSELYYPTEALQLENEDRDAFIRSSLLLLSVGLAWWQIENPIRIGNFSLRPWILSALACLLFFPSLLTGEIPAFAWIIWPILAAGIAIFPKVRRGKDKWQVPPLEERSQLLMLGLSSLILSSWLGFAFLVEHWTQDYPELASADVSRSNFVVRVGNAPNTDGKEILDQTVSQIAGEVNGQTWGSIERFLFNLQLGRVNIQEQVMNQLQGIVDRDRWSVQVEIVPETEYDVRIFARKTATSAGRSDYLLSKTCQIRPDTRMPMDSPAYPAGMLNCKSTQFTFE</sequence>
<keyword evidence="1" id="KW-1133">Transmembrane helix</keyword>
<feature type="transmembrane region" description="Helical" evidence="1">
    <location>
        <begin position="58"/>
        <end position="75"/>
    </location>
</feature>
<protein>
    <submittedName>
        <fullName evidence="2">DUF5357 family protein</fullName>
    </submittedName>
</protein>
<organism evidence="2 3">
    <name type="scientific">Zarconia navalis LEGE 11467</name>
    <dbReference type="NCBI Taxonomy" id="1828826"/>
    <lineage>
        <taxon>Bacteria</taxon>
        <taxon>Bacillati</taxon>
        <taxon>Cyanobacteriota</taxon>
        <taxon>Cyanophyceae</taxon>
        <taxon>Oscillatoriophycideae</taxon>
        <taxon>Oscillatoriales</taxon>
        <taxon>Oscillatoriales incertae sedis</taxon>
        <taxon>Zarconia</taxon>
        <taxon>Zarconia navalis</taxon>
    </lineage>
</organism>
<feature type="transmembrane region" description="Helical" evidence="1">
    <location>
        <begin position="17"/>
        <end position="38"/>
    </location>
</feature>
<dbReference type="AlphaFoldDB" id="A0A928W2B5"/>
<keyword evidence="1" id="KW-0812">Transmembrane</keyword>